<comment type="caution">
    <text evidence="2">The sequence shown here is derived from an EMBL/GenBank/DDBJ whole genome shotgun (WGS) entry which is preliminary data.</text>
</comment>
<dbReference type="AlphaFoldDB" id="A0A1W2M175"/>
<feature type="transmembrane region" description="Helical" evidence="1">
    <location>
        <begin position="147"/>
        <end position="168"/>
    </location>
</feature>
<sequence length="194" mass="20737">MRTLTAFWQRIRPAGSPLVRTSDRIEAALTLTVILAGLLAIPFAAAVGSDIYAGRMAQVAEQAADRRPATAILLVDAPPVAIRLDGVPIEGRSRVPARWIDGDVVREEPVDAGNGSVAGQEVRIWLDSRGDVVPAPVTRDDAARNGIGVGVGAWLGCAALLAVVFLIARSALARRRDAAWSREWRRVADDWTTA</sequence>
<reference evidence="2 3" key="1">
    <citation type="submission" date="2016-12" db="EMBL/GenBank/DDBJ databases">
        <title>Amycolatopsis keratiniphila subsp. keratiniphila genome sequencing and assembly.</title>
        <authorList>
            <person name="Mayilraj S."/>
            <person name="Kaur N."/>
        </authorList>
    </citation>
    <scope>NUCLEOTIDE SEQUENCE [LARGE SCALE GENOMIC DNA]</scope>
    <source>
        <strain evidence="2 3">DSM 44409</strain>
    </source>
</reference>
<dbReference type="EMBL" id="LQMT02000007">
    <property type="protein sequence ID" value="ONF73614.1"/>
    <property type="molecule type" value="Genomic_DNA"/>
</dbReference>
<name>A0A1W2M175_9PSEU</name>
<dbReference type="PANTHER" id="PTHR42305:SF1">
    <property type="entry name" value="MEMBRANE PROTEIN RV1733C-RELATED"/>
    <property type="match status" value="1"/>
</dbReference>
<organism evidence="2 3">
    <name type="scientific">Amycolatopsis keratiniphila subsp. keratiniphila</name>
    <dbReference type="NCBI Taxonomy" id="227715"/>
    <lineage>
        <taxon>Bacteria</taxon>
        <taxon>Bacillati</taxon>
        <taxon>Actinomycetota</taxon>
        <taxon>Actinomycetes</taxon>
        <taxon>Pseudonocardiales</taxon>
        <taxon>Pseudonocardiaceae</taxon>
        <taxon>Amycolatopsis</taxon>
        <taxon>Amycolatopsis japonica group</taxon>
    </lineage>
</organism>
<proteinExistence type="predicted"/>
<dbReference type="RefSeq" id="WP_063271449.1">
    <property type="nucleotide sequence ID" value="NZ_LQMT02000007.1"/>
</dbReference>
<dbReference type="OrthoDB" id="3637369at2"/>
<keyword evidence="1" id="KW-0472">Membrane</keyword>
<keyword evidence="1" id="KW-1133">Transmembrane helix</keyword>
<evidence type="ECO:0000313" key="3">
    <source>
        <dbReference type="Proteomes" id="UP000076660"/>
    </source>
</evidence>
<dbReference type="Proteomes" id="UP000076660">
    <property type="component" value="Unassembled WGS sequence"/>
</dbReference>
<protein>
    <recommendedName>
        <fullName evidence="4">Transmembrane protein</fullName>
    </recommendedName>
</protein>
<accession>A0A1W2M175</accession>
<dbReference type="InterPro" id="IPR039708">
    <property type="entry name" value="MT1774/Rv1733c-like"/>
</dbReference>
<feature type="transmembrane region" description="Helical" evidence="1">
    <location>
        <begin position="27"/>
        <end position="47"/>
    </location>
</feature>
<evidence type="ECO:0000313" key="2">
    <source>
        <dbReference type="EMBL" id="ONF73614.1"/>
    </source>
</evidence>
<keyword evidence="1" id="KW-0812">Transmembrane</keyword>
<dbReference type="PANTHER" id="PTHR42305">
    <property type="entry name" value="MEMBRANE PROTEIN RV1733C-RELATED"/>
    <property type="match status" value="1"/>
</dbReference>
<evidence type="ECO:0000256" key="1">
    <source>
        <dbReference type="SAM" id="Phobius"/>
    </source>
</evidence>
<gene>
    <name evidence="2" type="ORF">AVR91_0205730</name>
</gene>
<evidence type="ECO:0008006" key="4">
    <source>
        <dbReference type="Google" id="ProtNLM"/>
    </source>
</evidence>